<feature type="non-terminal residue" evidence="1">
    <location>
        <position position="66"/>
    </location>
</feature>
<protein>
    <submittedName>
        <fullName evidence="1">VMO1 protein</fullName>
    </submittedName>
</protein>
<organism evidence="1 2">
    <name type="scientific">Panurus biarmicus</name>
    <name type="common">Bearded tit</name>
    <dbReference type="NCBI Taxonomy" id="181101"/>
    <lineage>
        <taxon>Eukaryota</taxon>
        <taxon>Metazoa</taxon>
        <taxon>Chordata</taxon>
        <taxon>Craniata</taxon>
        <taxon>Vertebrata</taxon>
        <taxon>Euteleostomi</taxon>
        <taxon>Archelosauria</taxon>
        <taxon>Archosauria</taxon>
        <taxon>Dinosauria</taxon>
        <taxon>Saurischia</taxon>
        <taxon>Theropoda</taxon>
        <taxon>Coelurosauria</taxon>
        <taxon>Aves</taxon>
        <taxon>Neognathae</taxon>
        <taxon>Neoaves</taxon>
        <taxon>Telluraves</taxon>
        <taxon>Australaves</taxon>
        <taxon>Passeriformes</taxon>
        <taxon>Sylvioidea</taxon>
        <taxon>Sylviidae</taxon>
        <taxon>Sylviidae incertae sedis</taxon>
        <taxon>Panurus</taxon>
    </lineage>
</organism>
<dbReference type="Gene3D" id="2.100.10.20">
    <property type="entry name" value="Vitelline membrane outer layer protein I (VOMI)"/>
    <property type="match status" value="1"/>
</dbReference>
<feature type="non-terminal residue" evidence="1">
    <location>
        <position position="1"/>
    </location>
</feature>
<gene>
    <name evidence="1" type="primary">Vmo1_1</name>
    <name evidence="1" type="ORF">PANBIA_R14089</name>
</gene>
<dbReference type="EMBL" id="VZRT01007361">
    <property type="protein sequence ID" value="NWW41133.1"/>
    <property type="molecule type" value="Genomic_DNA"/>
</dbReference>
<dbReference type="SUPFAM" id="SSF51092">
    <property type="entry name" value="Vitelline membrane outer protein-I (VMO-I)"/>
    <property type="match status" value="1"/>
</dbReference>
<dbReference type="AlphaFoldDB" id="A0A7K6MX28"/>
<evidence type="ECO:0000313" key="2">
    <source>
        <dbReference type="Proteomes" id="UP000545574"/>
    </source>
</evidence>
<name>A0A7K6MX28_PANBI</name>
<dbReference type="Proteomes" id="UP000545574">
    <property type="component" value="Unassembled WGS sequence"/>
</dbReference>
<dbReference type="InterPro" id="IPR036706">
    <property type="entry name" value="VOMI_sf"/>
</dbReference>
<proteinExistence type="predicted"/>
<comment type="caution">
    <text evidence="1">The sequence shown here is derived from an EMBL/GenBank/DDBJ whole genome shotgun (WGS) entry which is preliminary data.</text>
</comment>
<accession>A0A7K6MX28</accession>
<keyword evidence="2" id="KW-1185">Reference proteome</keyword>
<reference evidence="1 2" key="1">
    <citation type="submission" date="2019-09" db="EMBL/GenBank/DDBJ databases">
        <title>Bird 10,000 Genomes (B10K) Project - Family phase.</title>
        <authorList>
            <person name="Zhang G."/>
        </authorList>
    </citation>
    <scope>NUCLEOTIDE SEQUENCE [LARGE SCALE GENOMIC DNA]</scope>
    <source>
        <strain evidence="1">B10K-DU-030-18</strain>
    </source>
</reference>
<evidence type="ECO:0000313" key="1">
    <source>
        <dbReference type="EMBL" id="NWW41133.1"/>
    </source>
</evidence>
<sequence>CSSQPSSACWAPAASGTEAWEYESTLMVPNGGPWGSWGHKQFCPSGYAKGFELKVSFDFFRVGNKI</sequence>